<sequence>MMAAQSSLCPTAARERGVVAIQVAIFLVVLLGFAALAIDIARVLVVRNELQNAADAAALAGAGALSGSLTVNASSSVWTAADAAAKVAAQSVIAKNHADGVLLVDAAVDTGYWNVTGTPAGLQSSATKPAQYDKPAVRVTVQRATGSNGGPLKTMLAPLLGVPSLPVSATAVAAISAPGYAGVGSLFPMVISKCLLSDPNYWNQTTGLPVDDATGRPKELSIDSSYHADDGCTFGQWTSFNLDTNDVPTIDGLMQHGNSTPLSVGDNTWIEPGTKTSIYNHMTDYISLPAQVLLPVVADLTTHAAAPIIGFVAFQIDASVGGSGKYIQGHFLGGLKAQGTAGGSRSAPYYGAYTPAGLVQ</sequence>
<organism evidence="4 5">
    <name type="scientific">Paraburkholderia phenoliruptrix</name>
    <dbReference type="NCBI Taxonomy" id="252970"/>
    <lineage>
        <taxon>Bacteria</taxon>
        <taxon>Pseudomonadati</taxon>
        <taxon>Pseudomonadota</taxon>
        <taxon>Betaproteobacteria</taxon>
        <taxon>Burkholderiales</taxon>
        <taxon>Burkholderiaceae</taxon>
        <taxon>Paraburkholderia</taxon>
    </lineage>
</organism>
<feature type="domain" description="DUF2134" evidence="2">
    <location>
        <begin position="70"/>
        <end position="173"/>
    </location>
</feature>
<reference evidence="4 5" key="1">
    <citation type="submission" date="2024-07" db="EMBL/GenBank/DDBJ databases">
        <title>A survey of Mimosa microsymbionts across Brazilian biomes reveals a high diversity of Paraburkholderia nodulating endemic species, but also that Cupriavidus is common as a symbiont of widespread species.</title>
        <authorList>
            <person name="Rouws L."/>
            <person name="Barauna A."/>
            <person name="Beukes C."/>
            <person name="Rouws J.R.C."/>
            <person name="De Faria S.M."/>
            <person name="Gross E."/>
            <person name="Bueno Dos Reis Junior F."/>
            <person name="Simon M.F."/>
            <person name="Maluk M."/>
            <person name="Odee D.W."/>
            <person name="Kenicer G."/>
            <person name="Young J.P.W."/>
            <person name="Reis V.M."/>
            <person name="Zilli J."/>
            <person name="James E.K."/>
        </authorList>
    </citation>
    <scope>NUCLEOTIDE SEQUENCE [LARGE SCALE GENOMIC DNA]</scope>
    <source>
        <strain evidence="4 5">BR14375</strain>
    </source>
</reference>
<keyword evidence="1" id="KW-0812">Transmembrane</keyword>
<feature type="transmembrane region" description="Helical" evidence="1">
    <location>
        <begin position="20"/>
        <end position="41"/>
    </location>
</feature>
<evidence type="ECO:0000256" key="1">
    <source>
        <dbReference type="SAM" id="Phobius"/>
    </source>
</evidence>
<dbReference type="InterPro" id="IPR028087">
    <property type="entry name" value="Tad_N"/>
</dbReference>
<dbReference type="EMBL" id="JBFPKE010000004">
    <property type="protein sequence ID" value="MEX3751668.1"/>
    <property type="molecule type" value="Genomic_DNA"/>
</dbReference>
<proteinExistence type="predicted"/>
<gene>
    <name evidence="4" type="ORF">AB3X84_16870</name>
</gene>
<evidence type="ECO:0000259" key="2">
    <source>
        <dbReference type="Pfam" id="PF09977"/>
    </source>
</evidence>
<comment type="caution">
    <text evidence="4">The sequence shown here is derived from an EMBL/GenBank/DDBJ whole genome shotgun (WGS) entry which is preliminary data.</text>
</comment>
<keyword evidence="5" id="KW-1185">Reference proteome</keyword>
<keyword evidence="1" id="KW-1133">Transmembrane helix</keyword>
<feature type="domain" description="Putative Flp pilus-assembly TadG-like N-terminal" evidence="3">
    <location>
        <begin position="18"/>
        <end position="63"/>
    </location>
</feature>
<dbReference type="Pfam" id="PF09977">
    <property type="entry name" value="Tad_C"/>
    <property type="match status" value="1"/>
</dbReference>
<evidence type="ECO:0000313" key="4">
    <source>
        <dbReference type="EMBL" id="MEX3751668.1"/>
    </source>
</evidence>
<name>A0ABV3WEL8_9BURK</name>
<evidence type="ECO:0000313" key="5">
    <source>
        <dbReference type="Proteomes" id="UP001558535"/>
    </source>
</evidence>
<protein>
    <submittedName>
        <fullName evidence="4">TadG family pilus assembly protein</fullName>
    </submittedName>
</protein>
<keyword evidence="1" id="KW-0472">Membrane</keyword>
<dbReference type="Pfam" id="PF13400">
    <property type="entry name" value="Tad"/>
    <property type="match status" value="1"/>
</dbReference>
<dbReference type="InterPro" id="IPR018705">
    <property type="entry name" value="DUF2134_membrane"/>
</dbReference>
<accession>A0ABV3WEL8</accession>
<evidence type="ECO:0000259" key="3">
    <source>
        <dbReference type="Pfam" id="PF13400"/>
    </source>
</evidence>
<dbReference type="RefSeq" id="WP_368608384.1">
    <property type="nucleotide sequence ID" value="NZ_JBFPKB010000005.1"/>
</dbReference>
<dbReference type="Proteomes" id="UP001558535">
    <property type="component" value="Unassembled WGS sequence"/>
</dbReference>